<evidence type="ECO:0000256" key="5">
    <source>
        <dbReference type="ARBA" id="ARBA00022519"/>
    </source>
</evidence>
<evidence type="ECO:0000259" key="12">
    <source>
        <dbReference type="Pfam" id="PF12019"/>
    </source>
</evidence>
<evidence type="ECO:0000313" key="13">
    <source>
        <dbReference type="EMBL" id="MEK8048796.1"/>
    </source>
</evidence>
<evidence type="ECO:0000256" key="8">
    <source>
        <dbReference type="ARBA" id="ARBA00023136"/>
    </source>
</evidence>
<keyword evidence="4" id="KW-0488">Methylation</keyword>
<comment type="similarity">
    <text evidence="9">Belongs to the GSP H family.</text>
</comment>
<keyword evidence="6 11" id="KW-0812">Transmembrane</keyword>
<accession>A0ABU9CD17</accession>
<comment type="caution">
    <text evidence="13">The sequence shown here is derived from an EMBL/GenBank/DDBJ whole genome shotgun (WGS) entry which is preliminary data.</text>
</comment>
<evidence type="ECO:0000256" key="10">
    <source>
        <dbReference type="ARBA" id="ARBA00030775"/>
    </source>
</evidence>
<organism evidence="13 14">
    <name type="scientific">Pseudaquabacterium inlustre</name>
    <dbReference type="NCBI Taxonomy" id="2984192"/>
    <lineage>
        <taxon>Bacteria</taxon>
        <taxon>Pseudomonadati</taxon>
        <taxon>Pseudomonadota</taxon>
        <taxon>Betaproteobacteria</taxon>
        <taxon>Burkholderiales</taxon>
        <taxon>Sphaerotilaceae</taxon>
        <taxon>Pseudaquabacterium</taxon>
    </lineage>
</organism>
<dbReference type="NCBIfam" id="TIGR02532">
    <property type="entry name" value="IV_pilin_GFxxxE"/>
    <property type="match status" value="1"/>
</dbReference>
<gene>
    <name evidence="13" type="ORF">AACH10_00925</name>
</gene>
<dbReference type="InterPro" id="IPR012902">
    <property type="entry name" value="N_methyl_site"/>
</dbReference>
<evidence type="ECO:0000256" key="1">
    <source>
        <dbReference type="ARBA" id="ARBA00004377"/>
    </source>
</evidence>
<keyword evidence="7 11" id="KW-1133">Transmembrane helix</keyword>
<evidence type="ECO:0000256" key="7">
    <source>
        <dbReference type="ARBA" id="ARBA00022989"/>
    </source>
</evidence>
<keyword evidence="8 11" id="KW-0472">Membrane</keyword>
<evidence type="ECO:0000256" key="2">
    <source>
        <dbReference type="ARBA" id="ARBA00021549"/>
    </source>
</evidence>
<evidence type="ECO:0000256" key="11">
    <source>
        <dbReference type="SAM" id="Phobius"/>
    </source>
</evidence>
<dbReference type="RefSeq" id="WP_341408471.1">
    <property type="nucleotide sequence ID" value="NZ_JBBUTH010000001.1"/>
</dbReference>
<name>A0ABU9CD17_9BURK</name>
<dbReference type="EMBL" id="JBBUTH010000001">
    <property type="protein sequence ID" value="MEK8048796.1"/>
    <property type="molecule type" value="Genomic_DNA"/>
</dbReference>
<evidence type="ECO:0000256" key="3">
    <source>
        <dbReference type="ARBA" id="ARBA00022475"/>
    </source>
</evidence>
<evidence type="ECO:0000313" key="14">
    <source>
        <dbReference type="Proteomes" id="UP001365405"/>
    </source>
</evidence>
<proteinExistence type="inferred from homology"/>
<dbReference type="SUPFAM" id="SSF54523">
    <property type="entry name" value="Pili subunits"/>
    <property type="match status" value="1"/>
</dbReference>
<dbReference type="Proteomes" id="UP001365405">
    <property type="component" value="Unassembled WGS sequence"/>
</dbReference>
<sequence>MSQTPCCPRPRPLPRQTSRGLTMVELLCCLCISGLLLAGALPSLRDLRLRQTLDAVAAMLETDVQYARSLARATDRTVRLAVQATADGGSCYVIHSGPAGACSCDASGAARCDEPAQLQRVQVQAATAGVRISTASRSLVFDAGKGTVTPTATFVVTDSEGRALHQIVNVLGRTRSCSPSGLAGYRRCA</sequence>
<dbReference type="InterPro" id="IPR045584">
    <property type="entry name" value="Pilin-like"/>
</dbReference>
<dbReference type="Pfam" id="PF12019">
    <property type="entry name" value="GspH"/>
    <property type="match status" value="1"/>
</dbReference>
<keyword evidence="3" id="KW-1003">Cell membrane</keyword>
<evidence type="ECO:0000256" key="6">
    <source>
        <dbReference type="ARBA" id="ARBA00022692"/>
    </source>
</evidence>
<feature type="transmembrane region" description="Helical" evidence="11">
    <location>
        <begin position="20"/>
        <end position="41"/>
    </location>
</feature>
<evidence type="ECO:0000256" key="9">
    <source>
        <dbReference type="ARBA" id="ARBA00025772"/>
    </source>
</evidence>
<evidence type="ECO:0000256" key="4">
    <source>
        <dbReference type="ARBA" id="ARBA00022481"/>
    </source>
</evidence>
<feature type="domain" description="General secretion pathway GspH" evidence="12">
    <location>
        <begin position="60"/>
        <end position="172"/>
    </location>
</feature>
<protein>
    <recommendedName>
        <fullName evidence="2">Type II secretion system protein H</fullName>
    </recommendedName>
    <alternativeName>
        <fullName evidence="10">General secretion pathway protein H</fullName>
    </alternativeName>
</protein>
<dbReference type="Gene3D" id="3.55.40.10">
    <property type="entry name" value="minor pseudopilin epsh domain"/>
    <property type="match status" value="1"/>
</dbReference>
<keyword evidence="5" id="KW-0997">Cell inner membrane</keyword>
<dbReference type="InterPro" id="IPR022346">
    <property type="entry name" value="T2SS_GspH"/>
</dbReference>
<reference evidence="13 14" key="1">
    <citation type="submission" date="2024-04" db="EMBL/GenBank/DDBJ databases">
        <title>Novel species of the genus Ideonella isolated from streams.</title>
        <authorList>
            <person name="Lu H."/>
        </authorList>
    </citation>
    <scope>NUCLEOTIDE SEQUENCE [LARGE SCALE GENOMIC DNA]</scope>
    <source>
        <strain evidence="13 14">DXS22W</strain>
    </source>
</reference>
<keyword evidence="14" id="KW-1185">Reference proteome</keyword>
<comment type="subcellular location">
    <subcellularLocation>
        <location evidence="1">Cell inner membrane</location>
        <topology evidence="1">Single-pass membrane protein</topology>
    </subcellularLocation>
</comment>